<dbReference type="EMBL" id="QWGR01000001">
    <property type="protein sequence ID" value="RIJ50862.1"/>
    <property type="molecule type" value="Genomic_DNA"/>
</dbReference>
<proteinExistence type="predicted"/>
<comment type="caution">
    <text evidence="1">The sequence shown here is derived from an EMBL/GenBank/DDBJ whole genome shotgun (WGS) entry which is preliminary data.</text>
</comment>
<accession>A0A399T7N1</accession>
<name>A0A399T7N1_9BACT</name>
<dbReference type="Proteomes" id="UP000265926">
    <property type="component" value="Unassembled WGS sequence"/>
</dbReference>
<reference evidence="1 2" key="1">
    <citation type="submission" date="2018-08" db="EMBL/GenBank/DDBJ databases">
        <title>Pallidiluteibacterium maritimus gen. nov., sp. nov., isolated from coastal sediment.</title>
        <authorList>
            <person name="Zhou L.Y."/>
        </authorList>
    </citation>
    <scope>NUCLEOTIDE SEQUENCE [LARGE SCALE GENOMIC DNA]</scope>
    <source>
        <strain evidence="1 2">XSD2</strain>
    </source>
</reference>
<keyword evidence="2" id="KW-1185">Reference proteome</keyword>
<gene>
    <name evidence="1" type="ORF">D1614_02775</name>
</gene>
<evidence type="ECO:0000313" key="2">
    <source>
        <dbReference type="Proteomes" id="UP000265926"/>
    </source>
</evidence>
<dbReference type="AlphaFoldDB" id="A0A399T7N1"/>
<evidence type="ECO:0000313" key="1">
    <source>
        <dbReference type="EMBL" id="RIJ50862.1"/>
    </source>
</evidence>
<protein>
    <submittedName>
        <fullName evidence="1">Uncharacterized protein</fullName>
    </submittedName>
</protein>
<sequence length="35" mass="4129">MFIDDLHLITHIPKNLKNVQIEMKDKALLCKRPVI</sequence>
<organism evidence="1 2">
    <name type="scientific">Maribellus luteus</name>
    <dbReference type="NCBI Taxonomy" id="2305463"/>
    <lineage>
        <taxon>Bacteria</taxon>
        <taxon>Pseudomonadati</taxon>
        <taxon>Bacteroidota</taxon>
        <taxon>Bacteroidia</taxon>
        <taxon>Marinilabiliales</taxon>
        <taxon>Prolixibacteraceae</taxon>
        <taxon>Maribellus</taxon>
    </lineage>
</organism>